<sequence>MPRTAMDACLEIWLPEVNLNGSFSRKVRVVSWGGEEFTEDLGGWTSPAGVDLLEREPPAHIVRSLPADFVTAGWKYLRVEAAEWDALESMLPEQLKPGGPWVVIFEPHCDQLDMVVEADLEQVLRLLGQGVRREESALGFLAYCRPAV</sequence>
<proteinExistence type="predicted"/>
<dbReference type="EMBL" id="FOIB01000011">
    <property type="protein sequence ID" value="SEU36550.1"/>
    <property type="molecule type" value="Genomic_DNA"/>
</dbReference>
<protein>
    <submittedName>
        <fullName evidence="1">Uncharacterized protein</fullName>
    </submittedName>
</protein>
<dbReference type="Proteomes" id="UP000183760">
    <property type="component" value="Unassembled WGS sequence"/>
</dbReference>
<dbReference type="RefSeq" id="WP_074957991.1">
    <property type="nucleotide sequence ID" value="NZ_BJXR01000054.1"/>
</dbReference>
<dbReference type="OrthoDB" id="6311115at2"/>
<comment type="caution">
    <text evidence="1">The sequence shown here is derived from an EMBL/GenBank/DDBJ whole genome shotgun (WGS) entry which is preliminary data.</text>
</comment>
<name>A0A511TD51_MYXFU</name>
<dbReference type="AlphaFoldDB" id="A0A511TD51"/>
<dbReference type="EMBL" id="BJXR01000054">
    <property type="protein sequence ID" value="GEN12114.1"/>
    <property type="molecule type" value="Genomic_DNA"/>
</dbReference>
<keyword evidence="3" id="KW-1185">Reference proteome</keyword>
<evidence type="ECO:0000313" key="4">
    <source>
        <dbReference type="Proteomes" id="UP000321514"/>
    </source>
</evidence>
<organism evidence="1 4">
    <name type="scientific">Myxococcus fulvus</name>
    <dbReference type="NCBI Taxonomy" id="33"/>
    <lineage>
        <taxon>Bacteria</taxon>
        <taxon>Pseudomonadati</taxon>
        <taxon>Myxococcota</taxon>
        <taxon>Myxococcia</taxon>
        <taxon>Myxococcales</taxon>
        <taxon>Cystobacterineae</taxon>
        <taxon>Myxococcaceae</taxon>
        <taxon>Myxococcus</taxon>
    </lineage>
</organism>
<reference evidence="2 3" key="1">
    <citation type="submission" date="2016-10" db="EMBL/GenBank/DDBJ databases">
        <authorList>
            <person name="Varghese N."/>
            <person name="Submissions S."/>
        </authorList>
    </citation>
    <scope>NUCLEOTIDE SEQUENCE [LARGE SCALE GENOMIC DNA]</scope>
    <source>
        <strain evidence="2 3">DSM 16525</strain>
    </source>
</reference>
<evidence type="ECO:0000313" key="3">
    <source>
        <dbReference type="Proteomes" id="UP000183760"/>
    </source>
</evidence>
<dbReference type="Proteomes" id="UP000321514">
    <property type="component" value="Unassembled WGS sequence"/>
</dbReference>
<evidence type="ECO:0000313" key="2">
    <source>
        <dbReference type="EMBL" id="SEU36550.1"/>
    </source>
</evidence>
<reference evidence="1 4" key="2">
    <citation type="submission" date="2019-07" db="EMBL/GenBank/DDBJ databases">
        <title>Whole genome shotgun sequence of Myxococcus fulvus NBRC 100333.</title>
        <authorList>
            <person name="Hosoyama A."/>
            <person name="Uohara A."/>
            <person name="Ohji S."/>
            <person name="Ichikawa N."/>
        </authorList>
    </citation>
    <scope>NUCLEOTIDE SEQUENCE [LARGE SCALE GENOMIC DNA]</scope>
    <source>
        <strain evidence="1 4">NBRC 100333</strain>
    </source>
</reference>
<accession>A0A511TD51</accession>
<gene>
    <name evidence="1" type="ORF">MFU01_71510</name>
    <name evidence="2" type="ORF">SAMN05443572_111221</name>
</gene>
<evidence type="ECO:0000313" key="1">
    <source>
        <dbReference type="EMBL" id="GEN12114.1"/>
    </source>
</evidence>